<dbReference type="EMBL" id="CP022163">
    <property type="protein sequence ID" value="ATB27548.1"/>
    <property type="molecule type" value="Genomic_DNA"/>
</dbReference>
<dbReference type="PROSITE" id="PS50851">
    <property type="entry name" value="CHEW"/>
    <property type="match status" value="1"/>
</dbReference>
<proteinExistence type="predicted"/>
<feature type="domain" description="CheW-like" evidence="1">
    <location>
        <begin position="6"/>
        <end position="146"/>
    </location>
</feature>
<dbReference type="KEGG" id="mbd:MEBOL_000991"/>
<dbReference type="SMART" id="SM00260">
    <property type="entry name" value="CheW"/>
    <property type="match status" value="1"/>
</dbReference>
<evidence type="ECO:0000259" key="1">
    <source>
        <dbReference type="PROSITE" id="PS50851"/>
    </source>
</evidence>
<dbReference type="InterPro" id="IPR039315">
    <property type="entry name" value="CheW"/>
</dbReference>
<dbReference type="PANTHER" id="PTHR22617">
    <property type="entry name" value="CHEMOTAXIS SENSOR HISTIDINE KINASE-RELATED"/>
    <property type="match status" value="1"/>
</dbReference>
<dbReference type="InterPro" id="IPR002545">
    <property type="entry name" value="CheW-lke_dom"/>
</dbReference>
<dbReference type="Pfam" id="PF01584">
    <property type="entry name" value="CheW"/>
    <property type="match status" value="1"/>
</dbReference>
<organism evidence="2 3">
    <name type="scientific">Melittangium boletus DSM 14713</name>
    <dbReference type="NCBI Taxonomy" id="1294270"/>
    <lineage>
        <taxon>Bacteria</taxon>
        <taxon>Pseudomonadati</taxon>
        <taxon>Myxococcota</taxon>
        <taxon>Myxococcia</taxon>
        <taxon>Myxococcales</taxon>
        <taxon>Cystobacterineae</taxon>
        <taxon>Archangiaceae</taxon>
        <taxon>Melittangium</taxon>
    </lineage>
</organism>
<dbReference type="InterPro" id="IPR036061">
    <property type="entry name" value="CheW-like_dom_sf"/>
</dbReference>
<dbReference type="Gene3D" id="2.40.50.180">
    <property type="entry name" value="CheA-289, Domain 4"/>
    <property type="match status" value="1"/>
</dbReference>
<sequence>MPRQGSRCFLMVRARAWMCALPLEDVEETMRPLPVAPVASAPAFVRGVSLVRGQSAPVVSLGALLGGGASESQAEGRFVSLRVSGGRVALEVDAVHGLRWLDEETLNDVPPLLRASAHGHLDYLGSLDGQLMAVLDASHLVPQDVWARLETPSGKASA</sequence>
<name>A0A250I8L6_9BACT</name>
<dbReference type="Gene3D" id="2.30.30.40">
    <property type="entry name" value="SH3 Domains"/>
    <property type="match status" value="1"/>
</dbReference>
<dbReference type="SUPFAM" id="SSF50341">
    <property type="entry name" value="CheW-like"/>
    <property type="match status" value="1"/>
</dbReference>
<dbReference type="GO" id="GO:0005829">
    <property type="term" value="C:cytosol"/>
    <property type="evidence" value="ECO:0007669"/>
    <property type="project" value="TreeGrafter"/>
</dbReference>
<dbReference type="AlphaFoldDB" id="A0A250I8L6"/>
<evidence type="ECO:0000313" key="2">
    <source>
        <dbReference type="EMBL" id="ATB27548.1"/>
    </source>
</evidence>
<dbReference type="PANTHER" id="PTHR22617:SF23">
    <property type="entry name" value="CHEMOTAXIS PROTEIN CHEW"/>
    <property type="match status" value="1"/>
</dbReference>
<dbReference type="GO" id="GO:0007165">
    <property type="term" value="P:signal transduction"/>
    <property type="evidence" value="ECO:0007669"/>
    <property type="project" value="InterPro"/>
</dbReference>
<dbReference type="GO" id="GO:0006935">
    <property type="term" value="P:chemotaxis"/>
    <property type="evidence" value="ECO:0007669"/>
    <property type="project" value="InterPro"/>
</dbReference>
<dbReference type="Proteomes" id="UP000217289">
    <property type="component" value="Chromosome"/>
</dbReference>
<accession>A0A250I8L6</accession>
<evidence type="ECO:0000313" key="3">
    <source>
        <dbReference type="Proteomes" id="UP000217289"/>
    </source>
</evidence>
<protein>
    <submittedName>
        <fullName evidence="2">Chemotaxis protein CheW</fullName>
    </submittedName>
</protein>
<gene>
    <name evidence="2" type="ORF">MEBOL_000991</name>
</gene>
<keyword evidence="3" id="KW-1185">Reference proteome</keyword>
<reference evidence="2 3" key="1">
    <citation type="submission" date="2017-06" db="EMBL/GenBank/DDBJ databases">
        <authorList>
            <person name="Kim H.J."/>
            <person name="Triplett B.A."/>
        </authorList>
    </citation>
    <scope>NUCLEOTIDE SEQUENCE [LARGE SCALE GENOMIC DNA]</scope>
    <source>
        <strain evidence="2 3">DSM 14713</strain>
    </source>
</reference>
<dbReference type="RefSeq" id="WP_170115450.1">
    <property type="nucleotide sequence ID" value="NZ_CP022163.1"/>
</dbReference>